<organism evidence="7 8">
    <name type="scientific">Chitinophaga barathri</name>
    <dbReference type="NCBI Taxonomy" id="1647451"/>
    <lineage>
        <taxon>Bacteria</taxon>
        <taxon>Pseudomonadati</taxon>
        <taxon>Bacteroidota</taxon>
        <taxon>Chitinophagia</taxon>
        <taxon>Chitinophagales</taxon>
        <taxon>Chitinophagaceae</taxon>
        <taxon>Chitinophaga</taxon>
    </lineage>
</organism>
<evidence type="ECO:0000256" key="3">
    <source>
        <dbReference type="ARBA" id="ARBA00023082"/>
    </source>
</evidence>
<name>A0A3N4MA63_9BACT</name>
<keyword evidence="4" id="KW-0804">Transcription</keyword>
<dbReference type="GO" id="GO:0006352">
    <property type="term" value="P:DNA-templated transcription initiation"/>
    <property type="evidence" value="ECO:0007669"/>
    <property type="project" value="InterPro"/>
</dbReference>
<keyword evidence="3" id="KW-0731">Sigma factor</keyword>
<dbReference type="GO" id="GO:0003677">
    <property type="term" value="F:DNA binding"/>
    <property type="evidence" value="ECO:0007669"/>
    <property type="project" value="InterPro"/>
</dbReference>
<dbReference type="Proteomes" id="UP000279089">
    <property type="component" value="Unassembled WGS sequence"/>
</dbReference>
<dbReference type="RefSeq" id="WP_120519131.1">
    <property type="nucleotide sequence ID" value="NZ_QXZY01000016.1"/>
</dbReference>
<evidence type="ECO:0000313" key="7">
    <source>
        <dbReference type="EMBL" id="RPD38257.1"/>
    </source>
</evidence>
<sequence>MPQHDKTPSAGEPVWEDFRNGDRDAFAQLYHGHIQQLIAYGMRISGEQQVVKDVIQDLFVELWRSRTHLQSVQSVRGYLLKALRYKLLRNAKVKTRYYAELPDQADPDNAELHRLEAETEQQRKERIRQALLRLPGRQQEVINLRFYHGCTTEEAAEIMAVNYQSAVNLLHRAIVQLREMLGPGLIFMLFILF</sequence>
<dbReference type="CDD" id="cd06171">
    <property type="entry name" value="Sigma70_r4"/>
    <property type="match status" value="1"/>
</dbReference>
<feature type="domain" description="RNA polymerase sigma factor 70 region 4 type 2" evidence="6">
    <location>
        <begin position="125"/>
        <end position="177"/>
    </location>
</feature>
<dbReference type="OrthoDB" id="9150024at2"/>
<reference evidence="8" key="1">
    <citation type="submission" date="2018-11" db="EMBL/GenBank/DDBJ databases">
        <title>Chitinophaga lutea sp.nov., isolate from arsenic contaminated soil.</title>
        <authorList>
            <person name="Zong Y."/>
        </authorList>
    </citation>
    <scope>NUCLEOTIDE SEQUENCE [LARGE SCALE GENOMIC DNA]</scope>
    <source>
        <strain evidence="8">YLT18</strain>
    </source>
</reference>
<evidence type="ECO:0000313" key="8">
    <source>
        <dbReference type="Proteomes" id="UP000279089"/>
    </source>
</evidence>
<dbReference type="Gene3D" id="1.10.1740.10">
    <property type="match status" value="1"/>
</dbReference>
<dbReference type="InterPro" id="IPR013325">
    <property type="entry name" value="RNA_pol_sigma_r2"/>
</dbReference>
<dbReference type="NCBIfam" id="TIGR02937">
    <property type="entry name" value="sigma70-ECF"/>
    <property type="match status" value="1"/>
</dbReference>
<evidence type="ECO:0000256" key="4">
    <source>
        <dbReference type="ARBA" id="ARBA00023163"/>
    </source>
</evidence>
<dbReference type="GO" id="GO:0016987">
    <property type="term" value="F:sigma factor activity"/>
    <property type="evidence" value="ECO:0007669"/>
    <property type="project" value="UniProtKB-KW"/>
</dbReference>
<dbReference type="AlphaFoldDB" id="A0A3N4MA63"/>
<dbReference type="PANTHER" id="PTHR43133:SF46">
    <property type="entry name" value="RNA POLYMERASE SIGMA-70 FACTOR ECF SUBFAMILY"/>
    <property type="match status" value="1"/>
</dbReference>
<protein>
    <submittedName>
        <fullName evidence="7">Sigma-70 family RNA polymerase sigma factor</fullName>
    </submittedName>
</protein>
<dbReference type="PANTHER" id="PTHR43133">
    <property type="entry name" value="RNA POLYMERASE ECF-TYPE SIGMA FACTO"/>
    <property type="match status" value="1"/>
</dbReference>
<evidence type="ECO:0000256" key="1">
    <source>
        <dbReference type="ARBA" id="ARBA00010641"/>
    </source>
</evidence>
<dbReference type="SUPFAM" id="SSF88946">
    <property type="entry name" value="Sigma2 domain of RNA polymerase sigma factors"/>
    <property type="match status" value="1"/>
</dbReference>
<comment type="similarity">
    <text evidence="1">Belongs to the sigma-70 factor family. ECF subfamily.</text>
</comment>
<dbReference type="InterPro" id="IPR013324">
    <property type="entry name" value="RNA_pol_sigma_r3/r4-like"/>
</dbReference>
<dbReference type="InterPro" id="IPR013249">
    <property type="entry name" value="RNA_pol_sigma70_r4_t2"/>
</dbReference>
<evidence type="ECO:0000259" key="5">
    <source>
        <dbReference type="Pfam" id="PF04542"/>
    </source>
</evidence>
<dbReference type="SUPFAM" id="SSF88659">
    <property type="entry name" value="Sigma3 and sigma4 domains of RNA polymerase sigma factors"/>
    <property type="match status" value="1"/>
</dbReference>
<comment type="caution">
    <text evidence="7">The sequence shown here is derived from an EMBL/GenBank/DDBJ whole genome shotgun (WGS) entry which is preliminary data.</text>
</comment>
<keyword evidence="8" id="KW-1185">Reference proteome</keyword>
<proteinExistence type="inferred from homology"/>
<dbReference type="EMBL" id="RMBX01000016">
    <property type="protein sequence ID" value="RPD38257.1"/>
    <property type="molecule type" value="Genomic_DNA"/>
</dbReference>
<accession>A0A3N4MA63</accession>
<dbReference type="InterPro" id="IPR039425">
    <property type="entry name" value="RNA_pol_sigma-70-like"/>
</dbReference>
<dbReference type="Gene3D" id="1.10.10.10">
    <property type="entry name" value="Winged helix-like DNA-binding domain superfamily/Winged helix DNA-binding domain"/>
    <property type="match status" value="1"/>
</dbReference>
<feature type="domain" description="RNA polymerase sigma-70 region 2" evidence="5">
    <location>
        <begin position="29"/>
        <end position="91"/>
    </location>
</feature>
<evidence type="ECO:0000259" key="6">
    <source>
        <dbReference type="Pfam" id="PF08281"/>
    </source>
</evidence>
<gene>
    <name evidence="7" type="ORF">EG028_25515</name>
</gene>
<dbReference type="InterPro" id="IPR036388">
    <property type="entry name" value="WH-like_DNA-bd_sf"/>
</dbReference>
<dbReference type="Pfam" id="PF04542">
    <property type="entry name" value="Sigma70_r2"/>
    <property type="match status" value="1"/>
</dbReference>
<dbReference type="Pfam" id="PF08281">
    <property type="entry name" value="Sigma70_r4_2"/>
    <property type="match status" value="1"/>
</dbReference>
<dbReference type="InterPro" id="IPR014284">
    <property type="entry name" value="RNA_pol_sigma-70_dom"/>
</dbReference>
<keyword evidence="2" id="KW-0805">Transcription regulation</keyword>
<dbReference type="InterPro" id="IPR007627">
    <property type="entry name" value="RNA_pol_sigma70_r2"/>
</dbReference>
<evidence type="ECO:0000256" key="2">
    <source>
        <dbReference type="ARBA" id="ARBA00023015"/>
    </source>
</evidence>